<protein>
    <submittedName>
        <fullName evidence="1">Uncharacterized protein</fullName>
    </submittedName>
</protein>
<keyword evidence="2" id="KW-1185">Reference proteome</keyword>
<dbReference type="EMBL" id="BAAAPH010000001">
    <property type="protein sequence ID" value="GAA1548384.1"/>
    <property type="molecule type" value="Genomic_DNA"/>
</dbReference>
<evidence type="ECO:0000313" key="1">
    <source>
        <dbReference type="EMBL" id="GAA1548384.1"/>
    </source>
</evidence>
<dbReference type="RefSeq" id="WP_344231257.1">
    <property type="nucleotide sequence ID" value="NZ_BAAAPH010000001.1"/>
</dbReference>
<evidence type="ECO:0000313" key="2">
    <source>
        <dbReference type="Proteomes" id="UP001501705"/>
    </source>
</evidence>
<sequence length="105" mass="11570">MSGKAPAVAYVNANLFITESEVARVRESMERFADEWCYDLDSIHVEDRASGRSAFNSMVTRLTTEDITTVLVPSLHHFAGIGHPIEVKDHLQLLTAGRVIPTGTT</sequence>
<accession>A0ABP4MPQ6</accession>
<reference evidence="2" key="1">
    <citation type="journal article" date="2019" name="Int. J. Syst. Evol. Microbiol.">
        <title>The Global Catalogue of Microorganisms (GCM) 10K type strain sequencing project: providing services to taxonomists for standard genome sequencing and annotation.</title>
        <authorList>
            <consortium name="The Broad Institute Genomics Platform"/>
            <consortium name="The Broad Institute Genome Sequencing Center for Infectious Disease"/>
            <person name="Wu L."/>
            <person name="Ma J."/>
        </authorList>
    </citation>
    <scope>NUCLEOTIDE SEQUENCE [LARGE SCALE GENOMIC DNA]</scope>
    <source>
        <strain evidence="2">JCM 15572</strain>
    </source>
</reference>
<dbReference type="Proteomes" id="UP001501705">
    <property type="component" value="Unassembled WGS sequence"/>
</dbReference>
<comment type="caution">
    <text evidence="1">The sequence shown here is derived from an EMBL/GenBank/DDBJ whole genome shotgun (WGS) entry which is preliminary data.</text>
</comment>
<proteinExistence type="predicted"/>
<gene>
    <name evidence="1" type="ORF">GCM10009804_00930</name>
</gene>
<name>A0ABP4MPQ6_9ACTN</name>
<organism evidence="1 2">
    <name type="scientific">Kribbella hippodromi</name>
    <dbReference type="NCBI Taxonomy" id="434347"/>
    <lineage>
        <taxon>Bacteria</taxon>
        <taxon>Bacillati</taxon>
        <taxon>Actinomycetota</taxon>
        <taxon>Actinomycetes</taxon>
        <taxon>Propionibacteriales</taxon>
        <taxon>Kribbellaceae</taxon>
        <taxon>Kribbella</taxon>
    </lineage>
</organism>